<dbReference type="InterPro" id="IPR036527">
    <property type="entry name" value="SCP2_sterol-bd_dom_sf"/>
</dbReference>
<feature type="domain" description="SCP2" evidence="1">
    <location>
        <begin position="23"/>
        <end position="98"/>
    </location>
</feature>
<dbReference type="Gene3D" id="3.30.1050.10">
    <property type="entry name" value="SCP2 sterol-binding domain"/>
    <property type="match status" value="1"/>
</dbReference>
<dbReference type="InterPro" id="IPR003033">
    <property type="entry name" value="SCP2_sterol-bd_dom"/>
</dbReference>
<evidence type="ECO:0000313" key="2">
    <source>
        <dbReference type="EMBL" id="MFC4109830.1"/>
    </source>
</evidence>
<gene>
    <name evidence="2" type="ORF">ACFOX0_28355</name>
</gene>
<dbReference type="SUPFAM" id="SSF55718">
    <property type="entry name" value="SCP-like"/>
    <property type="match status" value="1"/>
</dbReference>
<dbReference type="EMBL" id="JBHSBN010000029">
    <property type="protein sequence ID" value="MFC4109830.1"/>
    <property type="molecule type" value="Genomic_DNA"/>
</dbReference>
<dbReference type="Pfam" id="PF02036">
    <property type="entry name" value="SCP2"/>
    <property type="match status" value="1"/>
</dbReference>
<dbReference type="Proteomes" id="UP001595868">
    <property type="component" value="Unassembled WGS sequence"/>
</dbReference>
<reference evidence="3" key="1">
    <citation type="journal article" date="2019" name="Int. J. Syst. Evol. Microbiol.">
        <title>The Global Catalogue of Microorganisms (GCM) 10K type strain sequencing project: providing services to taxonomists for standard genome sequencing and annotation.</title>
        <authorList>
            <consortium name="The Broad Institute Genomics Platform"/>
            <consortium name="The Broad Institute Genome Sequencing Center for Infectious Disease"/>
            <person name="Wu L."/>
            <person name="Ma J."/>
        </authorList>
    </citation>
    <scope>NUCLEOTIDE SEQUENCE [LARGE SCALE GENOMIC DNA]</scope>
    <source>
        <strain evidence="3">2902at01</strain>
    </source>
</reference>
<accession>A0ABV8KUG6</accession>
<proteinExistence type="predicted"/>
<evidence type="ECO:0000313" key="3">
    <source>
        <dbReference type="Proteomes" id="UP001595868"/>
    </source>
</evidence>
<keyword evidence="3" id="KW-1185">Reference proteome</keyword>
<name>A0ABV8KUG6_9ACTN</name>
<organism evidence="2 3">
    <name type="scientific">Micromonospora zhanjiangensis</name>
    <dbReference type="NCBI Taxonomy" id="1522057"/>
    <lineage>
        <taxon>Bacteria</taxon>
        <taxon>Bacillati</taxon>
        <taxon>Actinomycetota</taxon>
        <taxon>Actinomycetes</taxon>
        <taxon>Micromonosporales</taxon>
        <taxon>Micromonosporaceae</taxon>
        <taxon>Micromonospora</taxon>
    </lineage>
</organism>
<comment type="caution">
    <text evidence="2">The sequence shown here is derived from an EMBL/GenBank/DDBJ whole genome shotgun (WGS) entry which is preliminary data.</text>
</comment>
<sequence length="118" mass="13177">MAERIGQFFAELDRRGAGLLPDKYTGTVLLELTQDDVVERWTLVIDRGRVEVRRDDVEPDCLIRSPRDAFARLLAGRQGVFAAVWRNELSVEGDIALLLGPVRDLMTRVRRGGSDGGP</sequence>
<evidence type="ECO:0000259" key="1">
    <source>
        <dbReference type="Pfam" id="PF02036"/>
    </source>
</evidence>
<dbReference type="RefSeq" id="WP_377551732.1">
    <property type="nucleotide sequence ID" value="NZ_JBHSBN010000029.1"/>
</dbReference>
<protein>
    <submittedName>
        <fullName evidence="2">SCP2 sterol-binding domain-containing protein</fullName>
    </submittedName>
</protein>